<proteinExistence type="inferred from homology"/>
<evidence type="ECO:0000256" key="9">
    <source>
        <dbReference type="ARBA" id="ARBA00048567"/>
    </source>
</evidence>
<evidence type="ECO:0000256" key="8">
    <source>
        <dbReference type="ARBA" id="ARBA00023141"/>
    </source>
</evidence>
<protein>
    <recommendedName>
        <fullName evidence="2">shikimate kinase</fullName>
        <ecNumber evidence="2">2.7.1.71</ecNumber>
    </recommendedName>
</protein>
<evidence type="ECO:0000256" key="4">
    <source>
        <dbReference type="ARBA" id="ARBA00022679"/>
    </source>
</evidence>
<dbReference type="SUPFAM" id="SSF51569">
    <property type="entry name" value="Aldolase"/>
    <property type="match status" value="3"/>
</dbReference>
<dbReference type="InterPro" id="IPR027417">
    <property type="entry name" value="P-loop_NTPase"/>
</dbReference>
<dbReference type="PANTHER" id="PTHR21090:SF5">
    <property type="entry name" value="PENTAFUNCTIONAL AROM POLYPEPTIDE"/>
    <property type="match status" value="1"/>
</dbReference>
<evidence type="ECO:0000313" key="11">
    <source>
        <dbReference type="EMBL" id="KAG0656414.1"/>
    </source>
</evidence>
<comment type="catalytic activity">
    <reaction evidence="9">
        <text>shikimate + ATP = 3-phosphoshikimate + ADP + H(+)</text>
        <dbReference type="Rhea" id="RHEA:13121"/>
        <dbReference type="ChEBI" id="CHEBI:15378"/>
        <dbReference type="ChEBI" id="CHEBI:30616"/>
        <dbReference type="ChEBI" id="CHEBI:36208"/>
        <dbReference type="ChEBI" id="CHEBI:145989"/>
        <dbReference type="ChEBI" id="CHEBI:456216"/>
        <dbReference type="EC" id="2.7.1.71"/>
    </reaction>
</comment>
<evidence type="ECO:0000256" key="1">
    <source>
        <dbReference type="ARBA" id="ARBA00004842"/>
    </source>
</evidence>
<dbReference type="EMBL" id="PUHQ01000098">
    <property type="protein sequence ID" value="KAG0656414.1"/>
    <property type="molecule type" value="Genomic_DNA"/>
</dbReference>
<sequence>MATQAQPPAGEASTAPLAPAPQPRPRRRRSPSHSPLYDADATILLIGMRGVGKTTLGLIAATSLRRHFIDADSAFQTLYGPISTFVTAHGWAHFRQRETEILQRLVEQHPKGYVIACGGGVVERQENRDLLDHFRKQVGPIVHVVRDQDETVRYLVDESARPAWGEEIRAVWARRRPYYESLCTHTIASLTAHPAPPSPQFLMKHVETAFVRLLRSIFGFASSHVPLVAGPRPPPTSGPSSGEYGGYGACESELGRGAKGPRTSFVALNFADLIHVDAEVIRRVAGGVDVIEMRVDTLVEPERVSSALNSRAGSPAPAPPNGNGIGIGKTPRRRRRFPSLQFVAMCFGHLRRCSPLPILYTVRTESQGGAFPDPYRSSISTTNSDSNLNEPPDPDSQQQQQEEEEEPDLMASYLSLVELGFKLGAEYVDVELALPDPLISHLVSLSGSATRVLGADHDREGQWRWESREVMDKYLRAKRLGCDVVKLVSTPTRFKSNLELLNFRAKVDSMRPSSSTSLPRRRTRSSSRPRSPSLAADDEKMRAGESSAEHADGKDDDDDVVDDGDDQEEEAAFVPLLAINLGKGGQISRFLNPVLTPVTHPLLPGVAAPGQITFQQTQQALFLSGLLLEKTFYVTSEPLAELFTREANRLGLPYSFLVETFDPSSSSSHPPPTPNFGGSYIFPTGETHANLVSLLPSTNEVLPPAAATGYSDLCVPACTEPLSYDVPPTPIPGHYKHTNVRVLALAELITQNLSPINAVGTHTCALLVGLGRKDCVEVIEALRMVGARWVFVLACEGDDEGGEGGGAGLMSMEAGSGPVSRAGSPFASAGGGPGGETTSSAIMAEARGSRPATPSGMTTARSGAPFFPPSHTPISLPYPEHAPLTVVPLSSFSTPVLYSKRPPTIIVSSDQFCPVPRHLRYDYDEPPAFPDKLFCSPTGGCALDLSLSFPRTKQGILSHCIRQKRARTMSTASDGWQVLGKREVQNECEKQAFRALTGRRLG</sequence>
<dbReference type="GO" id="GO:0009073">
    <property type="term" value="P:aromatic amino acid family biosynthetic process"/>
    <property type="evidence" value="ECO:0007669"/>
    <property type="project" value="UniProtKB-KW"/>
</dbReference>
<dbReference type="InterPro" id="IPR013785">
    <property type="entry name" value="Aldolase_TIM"/>
</dbReference>
<keyword evidence="6" id="KW-0418">Kinase</keyword>
<dbReference type="GO" id="GO:0005524">
    <property type="term" value="F:ATP binding"/>
    <property type="evidence" value="ECO:0007669"/>
    <property type="project" value="UniProtKB-KW"/>
</dbReference>
<organism evidence="11 12">
    <name type="scientific">Rhodotorula mucilaginosa</name>
    <name type="common">Yeast</name>
    <name type="synonym">Rhodotorula rubra</name>
    <dbReference type="NCBI Taxonomy" id="5537"/>
    <lineage>
        <taxon>Eukaryota</taxon>
        <taxon>Fungi</taxon>
        <taxon>Dikarya</taxon>
        <taxon>Basidiomycota</taxon>
        <taxon>Pucciniomycotina</taxon>
        <taxon>Microbotryomycetes</taxon>
        <taxon>Sporidiobolales</taxon>
        <taxon>Sporidiobolaceae</taxon>
        <taxon>Rhodotorula</taxon>
    </lineage>
</organism>
<evidence type="ECO:0000256" key="3">
    <source>
        <dbReference type="ARBA" id="ARBA00022605"/>
    </source>
</evidence>
<name>A0A9P6VUX1_RHOMI</name>
<dbReference type="Proteomes" id="UP000777482">
    <property type="component" value="Unassembled WGS sequence"/>
</dbReference>
<dbReference type="GO" id="GO:0004765">
    <property type="term" value="F:shikimate kinase activity"/>
    <property type="evidence" value="ECO:0007669"/>
    <property type="project" value="UniProtKB-EC"/>
</dbReference>
<dbReference type="CDD" id="cd00464">
    <property type="entry name" value="SK"/>
    <property type="match status" value="1"/>
</dbReference>
<dbReference type="PRINTS" id="PR01100">
    <property type="entry name" value="SHIKIMTKNASE"/>
</dbReference>
<dbReference type="InterPro" id="IPR023000">
    <property type="entry name" value="Shikimate_kinase_CS"/>
</dbReference>
<dbReference type="OrthoDB" id="197068at2759"/>
<dbReference type="AlphaFoldDB" id="A0A9P6VUX1"/>
<keyword evidence="3" id="KW-0028">Amino-acid biosynthesis</keyword>
<feature type="region of interest" description="Disordered" evidence="10">
    <location>
        <begin position="370"/>
        <end position="408"/>
    </location>
</feature>
<comment type="pathway">
    <text evidence="1">Metabolic intermediate biosynthesis; chorismate biosynthesis; chorismate from D-erythrose 4-phosphate and phosphoenolpyruvate: step 5/7.</text>
</comment>
<feature type="region of interest" description="Disordered" evidence="10">
    <location>
        <begin position="804"/>
        <end position="839"/>
    </location>
</feature>
<dbReference type="Gene3D" id="3.20.20.70">
    <property type="entry name" value="Aldolase class I"/>
    <property type="match status" value="1"/>
</dbReference>
<dbReference type="HAMAP" id="MF_00109">
    <property type="entry name" value="Shikimate_kinase"/>
    <property type="match status" value="1"/>
</dbReference>
<feature type="region of interest" description="Disordered" evidence="10">
    <location>
        <begin position="510"/>
        <end position="566"/>
    </location>
</feature>
<feature type="compositionally biased region" description="Acidic residues" evidence="10">
    <location>
        <begin position="554"/>
        <end position="566"/>
    </location>
</feature>
<dbReference type="SUPFAM" id="SSF52540">
    <property type="entry name" value="P-loop containing nucleoside triphosphate hydrolases"/>
    <property type="match status" value="1"/>
</dbReference>
<accession>A0A9P6VUX1</accession>
<dbReference type="Pfam" id="PF01487">
    <property type="entry name" value="DHquinase_I"/>
    <property type="match status" value="3"/>
</dbReference>
<feature type="region of interest" description="Disordered" evidence="10">
    <location>
        <begin position="847"/>
        <end position="866"/>
    </location>
</feature>
<dbReference type="InterPro" id="IPR001381">
    <property type="entry name" value="DHquinase_I"/>
</dbReference>
<feature type="region of interest" description="Disordered" evidence="10">
    <location>
        <begin position="306"/>
        <end position="331"/>
    </location>
</feature>
<evidence type="ECO:0000256" key="2">
    <source>
        <dbReference type="ARBA" id="ARBA00012154"/>
    </source>
</evidence>
<dbReference type="PANTHER" id="PTHR21090">
    <property type="entry name" value="AROM/DEHYDROQUINATE SYNTHASE"/>
    <property type="match status" value="1"/>
</dbReference>
<keyword evidence="7" id="KW-0067">ATP-binding</keyword>
<keyword evidence="8" id="KW-0057">Aromatic amino acid biosynthesis</keyword>
<evidence type="ECO:0000256" key="7">
    <source>
        <dbReference type="ARBA" id="ARBA00022840"/>
    </source>
</evidence>
<dbReference type="GO" id="GO:0003855">
    <property type="term" value="F:3-dehydroquinate dehydratase activity"/>
    <property type="evidence" value="ECO:0007669"/>
    <property type="project" value="InterPro"/>
</dbReference>
<evidence type="ECO:0000313" key="12">
    <source>
        <dbReference type="Proteomes" id="UP000777482"/>
    </source>
</evidence>
<dbReference type="Gene3D" id="3.40.50.300">
    <property type="entry name" value="P-loop containing nucleotide triphosphate hydrolases"/>
    <property type="match status" value="1"/>
</dbReference>
<feature type="compositionally biased region" description="Basic and acidic residues" evidence="10">
    <location>
        <begin position="537"/>
        <end position="553"/>
    </location>
</feature>
<feature type="compositionally biased region" description="Polar residues" evidence="10">
    <location>
        <begin position="377"/>
        <end position="389"/>
    </location>
</feature>
<dbReference type="InterPro" id="IPR031322">
    <property type="entry name" value="Shikimate/glucono_kinase"/>
</dbReference>
<dbReference type="Pfam" id="PF01202">
    <property type="entry name" value="SKI"/>
    <property type="match status" value="1"/>
</dbReference>
<dbReference type="PROSITE" id="PS01128">
    <property type="entry name" value="SHIKIMATE_KINASE"/>
    <property type="match status" value="1"/>
</dbReference>
<keyword evidence="12" id="KW-1185">Reference proteome</keyword>
<comment type="caution">
    <text evidence="11">The sequence shown here is derived from an EMBL/GenBank/DDBJ whole genome shotgun (WGS) entry which is preliminary data.</text>
</comment>
<reference evidence="11 12" key="1">
    <citation type="submission" date="2020-11" db="EMBL/GenBank/DDBJ databases">
        <title>Kefir isolates.</title>
        <authorList>
            <person name="Marcisauskas S."/>
            <person name="Kim Y."/>
            <person name="Blasche S."/>
        </authorList>
    </citation>
    <scope>NUCLEOTIDE SEQUENCE [LARGE SCALE GENOMIC DNA]</scope>
    <source>
        <strain evidence="11 12">KR</strain>
    </source>
</reference>
<dbReference type="InterPro" id="IPR000623">
    <property type="entry name" value="Shikimate_kinase/TSH1"/>
</dbReference>
<dbReference type="GO" id="GO:0003866">
    <property type="term" value="F:3-phosphoshikimate 1-carboxyvinyltransferase activity"/>
    <property type="evidence" value="ECO:0007669"/>
    <property type="project" value="TreeGrafter"/>
</dbReference>
<dbReference type="GO" id="GO:0009423">
    <property type="term" value="P:chorismate biosynthetic process"/>
    <property type="evidence" value="ECO:0007669"/>
    <property type="project" value="TreeGrafter"/>
</dbReference>
<evidence type="ECO:0000256" key="6">
    <source>
        <dbReference type="ARBA" id="ARBA00022777"/>
    </source>
</evidence>
<dbReference type="EC" id="2.7.1.71" evidence="2"/>
<evidence type="ECO:0000256" key="5">
    <source>
        <dbReference type="ARBA" id="ARBA00022741"/>
    </source>
</evidence>
<dbReference type="GO" id="GO:0008652">
    <property type="term" value="P:amino acid biosynthetic process"/>
    <property type="evidence" value="ECO:0007669"/>
    <property type="project" value="UniProtKB-KW"/>
</dbReference>
<keyword evidence="4" id="KW-0808">Transferase</keyword>
<gene>
    <name evidence="11" type="primary">ARO1_3</name>
    <name evidence="11" type="ORF">C6P46_007134</name>
</gene>
<evidence type="ECO:0000256" key="10">
    <source>
        <dbReference type="SAM" id="MobiDB-lite"/>
    </source>
</evidence>
<feature type="compositionally biased region" description="Low complexity" evidence="10">
    <location>
        <begin position="809"/>
        <end position="828"/>
    </location>
</feature>
<feature type="region of interest" description="Disordered" evidence="10">
    <location>
        <begin position="1"/>
        <end position="35"/>
    </location>
</feature>
<dbReference type="CDD" id="cd00502">
    <property type="entry name" value="DHQase_I"/>
    <property type="match status" value="1"/>
</dbReference>
<keyword evidence="5" id="KW-0547">Nucleotide-binding</keyword>